<sequence>MTARNLYLNDNCERRTISGSQLSESVANRVPGTIDDIVYLGSSVKYNVTTEIGEAVVRVPVERAVDAKIGDAVVVGWATENAVVLVDDEK</sequence>
<evidence type="ECO:0000313" key="3">
    <source>
        <dbReference type="Proteomes" id="UP000515934"/>
    </source>
</evidence>
<dbReference type="InterPro" id="IPR013611">
    <property type="entry name" value="Transp-assoc_OB_typ2"/>
</dbReference>
<reference evidence="2 3" key="1">
    <citation type="submission" date="2020-08" db="EMBL/GenBank/DDBJ databases">
        <title>Genome sequence of Leucobacter denitrificans KACC 14055T.</title>
        <authorList>
            <person name="Hyun D.-W."/>
            <person name="Bae J.-W."/>
        </authorList>
    </citation>
    <scope>NUCLEOTIDE SEQUENCE [LARGE SCALE GENOMIC DNA]</scope>
    <source>
        <strain evidence="2 3">KACC 14055</strain>
    </source>
</reference>
<dbReference type="KEGG" id="ldn:H9L06_05980"/>
<accession>A0A7G9S209</accession>
<proteinExistence type="predicted"/>
<dbReference type="GO" id="GO:0022857">
    <property type="term" value="F:transmembrane transporter activity"/>
    <property type="evidence" value="ECO:0007669"/>
    <property type="project" value="InterPro"/>
</dbReference>
<evidence type="ECO:0000313" key="2">
    <source>
        <dbReference type="EMBL" id="QNN61884.1"/>
    </source>
</evidence>
<dbReference type="GO" id="GO:0043190">
    <property type="term" value="C:ATP-binding cassette (ABC) transporter complex"/>
    <property type="evidence" value="ECO:0007669"/>
    <property type="project" value="InterPro"/>
</dbReference>
<dbReference type="SUPFAM" id="SSF50331">
    <property type="entry name" value="MOP-like"/>
    <property type="match status" value="1"/>
</dbReference>
<dbReference type="RefSeq" id="WP_187554355.1">
    <property type="nucleotide sequence ID" value="NZ_CP060716.1"/>
</dbReference>
<protein>
    <submittedName>
        <fullName evidence="2">TOBE domain-containing protein</fullName>
    </submittedName>
</protein>
<dbReference type="EMBL" id="CP060716">
    <property type="protein sequence ID" value="QNN61884.1"/>
    <property type="molecule type" value="Genomic_DNA"/>
</dbReference>
<dbReference type="GO" id="GO:0005524">
    <property type="term" value="F:ATP binding"/>
    <property type="evidence" value="ECO:0007669"/>
    <property type="project" value="InterPro"/>
</dbReference>
<evidence type="ECO:0000259" key="1">
    <source>
        <dbReference type="Pfam" id="PF08402"/>
    </source>
</evidence>
<dbReference type="Pfam" id="PF08402">
    <property type="entry name" value="TOBE_2"/>
    <property type="match status" value="1"/>
</dbReference>
<dbReference type="Proteomes" id="UP000515934">
    <property type="component" value="Chromosome"/>
</dbReference>
<dbReference type="AlphaFoldDB" id="A0A7G9S209"/>
<feature type="domain" description="Transport-associated OB type 2" evidence="1">
    <location>
        <begin position="24"/>
        <end position="85"/>
    </location>
</feature>
<keyword evidence="3" id="KW-1185">Reference proteome</keyword>
<gene>
    <name evidence="2" type="ORF">H9L06_05980</name>
</gene>
<name>A0A7G9S209_9MICO</name>
<dbReference type="InterPro" id="IPR008995">
    <property type="entry name" value="Mo/tungstate-bd_C_term_dom"/>
</dbReference>
<organism evidence="2 3">
    <name type="scientific">Leucobacter denitrificans</name>
    <dbReference type="NCBI Taxonomy" id="683042"/>
    <lineage>
        <taxon>Bacteria</taxon>
        <taxon>Bacillati</taxon>
        <taxon>Actinomycetota</taxon>
        <taxon>Actinomycetes</taxon>
        <taxon>Micrococcales</taxon>
        <taxon>Microbacteriaceae</taxon>
        <taxon>Leucobacter</taxon>
    </lineage>
</organism>